<dbReference type="SUPFAM" id="SSF89562">
    <property type="entry name" value="RraA-like"/>
    <property type="match status" value="1"/>
</dbReference>
<dbReference type="AlphaFoldDB" id="A0A848H6B9"/>
<dbReference type="InterPro" id="IPR005493">
    <property type="entry name" value="RraA/RraA-like"/>
</dbReference>
<dbReference type="PANTHER" id="PTHR33254:SF16">
    <property type="entry name" value="BLR3842 PROTEIN"/>
    <property type="match status" value="1"/>
</dbReference>
<evidence type="ECO:0000313" key="2">
    <source>
        <dbReference type="EMBL" id="NML44840.1"/>
    </source>
</evidence>
<accession>A0A848H6B9</accession>
<feature type="binding site" evidence="1">
    <location>
        <position position="122"/>
    </location>
    <ligand>
        <name>Mg(2+)</name>
        <dbReference type="ChEBI" id="CHEBI:18420"/>
    </ligand>
</feature>
<keyword evidence="1" id="KW-0479">Metal-binding</keyword>
<sequence length="237" mass="25355">MSASTVYLKVNRVAADIVERARELTVADIHESMGAAGRAALMDARMHPLQQGVRIAGPAVTAYCWPGDNLMMHRALNLAQRGDVLVVVCRAELSGAQWGDLATRHALDKGLAGVVVQGCVRDVDQVRELGFPVWATHVWAMHPEKAGHGTVNAPVICEGVEVRPGDLVVADGDGVVVVPRADADRVVGAAQAKMRREDDVIAAMRRGQPMWDAIGAPASYAKLEVREVDGAFDDAPR</sequence>
<dbReference type="InterPro" id="IPR036704">
    <property type="entry name" value="RraA/RraA-like_sf"/>
</dbReference>
<dbReference type="Gene3D" id="3.50.30.40">
    <property type="entry name" value="Ribonuclease E inhibitor RraA/RraA-like"/>
    <property type="match status" value="1"/>
</dbReference>
<keyword evidence="3" id="KW-1185">Reference proteome</keyword>
<reference evidence="2 3" key="1">
    <citation type="submission" date="2020-04" db="EMBL/GenBank/DDBJ databases">
        <title>Ramlibacter sp. G-1-2-2 isolated from soil.</title>
        <authorList>
            <person name="Dahal R.H."/>
        </authorList>
    </citation>
    <scope>NUCLEOTIDE SEQUENCE [LARGE SCALE GENOMIC DNA]</scope>
    <source>
        <strain evidence="2 3">G-1-2-2</strain>
    </source>
</reference>
<evidence type="ECO:0000313" key="3">
    <source>
        <dbReference type="Proteomes" id="UP000541185"/>
    </source>
</evidence>
<evidence type="ECO:0000256" key="1">
    <source>
        <dbReference type="PIRSR" id="PIRSR605493-1"/>
    </source>
</evidence>
<protein>
    <submittedName>
        <fullName evidence="2">4-carboxy-4-hydroxy-2-oxoadipate aldolase/oxaloacetate decarboxylase</fullName>
    </submittedName>
</protein>
<comment type="cofactor">
    <cofactor evidence="1">
        <name>Mg(2+)</name>
        <dbReference type="ChEBI" id="CHEBI:18420"/>
    </cofactor>
</comment>
<dbReference type="CDD" id="cd16841">
    <property type="entry name" value="RraA_family"/>
    <property type="match status" value="1"/>
</dbReference>
<comment type="caution">
    <text evidence="2">The sequence shown here is derived from an EMBL/GenBank/DDBJ whole genome shotgun (WGS) entry which is preliminary data.</text>
</comment>
<organism evidence="2 3">
    <name type="scientific">Ramlibacter agri</name>
    <dbReference type="NCBI Taxonomy" id="2728837"/>
    <lineage>
        <taxon>Bacteria</taxon>
        <taxon>Pseudomonadati</taxon>
        <taxon>Pseudomonadota</taxon>
        <taxon>Betaproteobacteria</taxon>
        <taxon>Burkholderiales</taxon>
        <taxon>Comamonadaceae</taxon>
        <taxon>Ramlibacter</taxon>
    </lineage>
</organism>
<feature type="binding site" evidence="1">
    <location>
        <begin position="99"/>
        <end position="102"/>
    </location>
    <ligand>
        <name>substrate</name>
    </ligand>
</feature>
<dbReference type="RefSeq" id="WP_169418941.1">
    <property type="nucleotide sequence ID" value="NZ_JABBFX010000001.1"/>
</dbReference>
<dbReference type="Pfam" id="PF03737">
    <property type="entry name" value="RraA-like"/>
    <property type="match status" value="1"/>
</dbReference>
<dbReference type="PANTHER" id="PTHR33254">
    <property type="entry name" value="4-HYDROXY-4-METHYL-2-OXOGLUTARATE ALDOLASE 3-RELATED"/>
    <property type="match status" value="1"/>
</dbReference>
<dbReference type="NCBIfam" id="NF006731">
    <property type="entry name" value="PRK09262.1"/>
    <property type="match status" value="1"/>
</dbReference>
<gene>
    <name evidence="2" type="ORF">HHL11_13870</name>
</gene>
<dbReference type="EMBL" id="JABBFX010000001">
    <property type="protein sequence ID" value="NML44840.1"/>
    <property type="molecule type" value="Genomic_DNA"/>
</dbReference>
<feature type="binding site" evidence="1">
    <location>
        <position position="121"/>
    </location>
    <ligand>
        <name>substrate</name>
    </ligand>
</feature>
<dbReference type="GO" id="GO:0046872">
    <property type="term" value="F:metal ion binding"/>
    <property type="evidence" value="ECO:0007669"/>
    <property type="project" value="UniProtKB-KW"/>
</dbReference>
<proteinExistence type="predicted"/>
<name>A0A848H6B9_9BURK</name>
<dbReference type="Proteomes" id="UP000541185">
    <property type="component" value="Unassembled WGS sequence"/>
</dbReference>
<keyword evidence="1" id="KW-0460">Magnesium</keyword>